<evidence type="ECO:0000313" key="3">
    <source>
        <dbReference type="EMBL" id="KAD3640295.1"/>
    </source>
</evidence>
<comment type="caution">
    <text evidence="3">The sequence shown here is derived from an EMBL/GenBank/DDBJ whole genome shotgun (WGS) entry which is preliminary data.</text>
</comment>
<feature type="region of interest" description="Disordered" evidence="1">
    <location>
        <begin position="259"/>
        <end position="342"/>
    </location>
</feature>
<dbReference type="AlphaFoldDB" id="A0A5N6MJ25"/>
<evidence type="ECO:0000313" key="4">
    <source>
        <dbReference type="Proteomes" id="UP000326396"/>
    </source>
</evidence>
<dbReference type="InterPro" id="IPR036869">
    <property type="entry name" value="J_dom_sf"/>
</dbReference>
<feature type="compositionally biased region" description="Polar residues" evidence="1">
    <location>
        <begin position="310"/>
        <end position="320"/>
    </location>
</feature>
<name>A0A5N6MJ25_9ASTR</name>
<organism evidence="3 4">
    <name type="scientific">Mikania micrantha</name>
    <name type="common">bitter vine</name>
    <dbReference type="NCBI Taxonomy" id="192012"/>
    <lineage>
        <taxon>Eukaryota</taxon>
        <taxon>Viridiplantae</taxon>
        <taxon>Streptophyta</taxon>
        <taxon>Embryophyta</taxon>
        <taxon>Tracheophyta</taxon>
        <taxon>Spermatophyta</taxon>
        <taxon>Magnoliopsida</taxon>
        <taxon>eudicotyledons</taxon>
        <taxon>Gunneridae</taxon>
        <taxon>Pentapetalae</taxon>
        <taxon>asterids</taxon>
        <taxon>campanulids</taxon>
        <taxon>Asterales</taxon>
        <taxon>Asteraceae</taxon>
        <taxon>Asteroideae</taxon>
        <taxon>Heliantheae alliance</taxon>
        <taxon>Eupatorieae</taxon>
        <taxon>Mikania</taxon>
    </lineage>
</organism>
<dbReference type="Proteomes" id="UP000326396">
    <property type="component" value="Linkage Group LG5"/>
</dbReference>
<feature type="region of interest" description="Disordered" evidence="1">
    <location>
        <begin position="133"/>
        <end position="152"/>
    </location>
</feature>
<feature type="region of interest" description="Disordered" evidence="1">
    <location>
        <begin position="955"/>
        <end position="976"/>
    </location>
</feature>
<dbReference type="InterPro" id="IPR001623">
    <property type="entry name" value="DnaJ_domain"/>
</dbReference>
<feature type="region of interest" description="Disordered" evidence="1">
    <location>
        <begin position="641"/>
        <end position="684"/>
    </location>
</feature>
<dbReference type="InterPro" id="IPR024593">
    <property type="entry name" value="DUF3444"/>
</dbReference>
<evidence type="ECO:0000256" key="1">
    <source>
        <dbReference type="SAM" id="MobiDB-lite"/>
    </source>
</evidence>
<dbReference type="SMART" id="SM00271">
    <property type="entry name" value="DnaJ"/>
    <property type="match status" value="1"/>
</dbReference>
<dbReference type="Pfam" id="PF11926">
    <property type="entry name" value="DUF3444"/>
    <property type="match status" value="2"/>
</dbReference>
<dbReference type="PROSITE" id="PS50076">
    <property type="entry name" value="DNAJ_2"/>
    <property type="match status" value="1"/>
</dbReference>
<dbReference type="CDD" id="cd06257">
    <property type="entry name" value="DnaJ"/>
    <property type="match status" value="1"/>
</dbReference>
<keyword evidence="4" id="KW-1185">Reference proteome</keyword>
<dbReference type="InterPro" id="IPR056988">
    <property type="entry name" value="Zn_ribbon_pln"/>
</dbReference>
<dbReference type="OrthoDB" id="10250354at2759"/>
<dbReference type="PANTHER" id="PTHR45089:SF57">
    <property type="entry name" value="DNAJ HEAT SHOCK N-TERMINAL DOMAIN-CONTAINING PROTEIN"/>
    <property type="match status" value="1"/>
</dbReference>
<proteinExistence type="predicted"/>
<feature type="domain" description="J" evidence="2">
    <location>
        <begin position="67"/>
        <end position="131"/>
    </location>
</feature>
<feature type="compositionally biased region" description="Polar residues" evidence="1">
    <location>
        <begin position="141"/>
        <end position="152"/>
    </location>
</feature>
<feature type="compositionally biased region" description="Polar residues" evidence="1">
    <location>
        <begin position="659"/>
        <end position="684"/>
    </location>
</feature>
<feature type="compositionally biased region" description="Polar residues" evidence="1">
    <location>
        <begin position="641"/>
        <end position="651"/>
    </location>
</feature>
<dbReference type="EMBL" id="SZYD01000015">
    <property type="protein sequence ID" value="KAD3640295.1"/>
    <property type="molecule type" value="Genomic_DNA"/>
</dbReference>
<sequence>MECNKDEAMRAKNIAENKMIKNDFEGGKKFALKAQQLFPELENISQMLAVCDVHCSAKRKINGAAKDLYGILQVESSADVATIKKHYRKLALVLHPDKNRFPGAEAAFKLVVEANTILSDKVKRTFHDYTCREPTFPKPQNPQGNQSSQFGAQNKYFNGHQQLHSDYSARPSFWTICLICRETYEFYIELVNKRIKCPKCSSSFTAVDIGVFKSTQAPHSAHAGVQNVSAWTNTPPPTSHQEGFAKQEKVKVDAKRAEPSFSNSAHLPPQCTETGDAKVGGNWWGKTVENGNRKTEGGKEGVANKGSGGNTSEISNSSGKNVECSKKSRKRSNFSNSEEGVADLCPEKRSRVRKSSGDVKDKQKEIFADAEVDDILKEEDEKIDSDSKDDIEPVFVDVLDLEFSNFDKDKEEHCFAVDQLWAVYDSVDVMPRFYAHIRKVYSPGFRLRITWLEADPEDHLEKSWSEEGLPVACGKFKHGFSEETKDRLMFSHQMAFDKGSKRFSFVIHPKKGEIWALYNDWDIVKWSSDPENHLNYKFEIVEILSDFDKDDGVLVAYMLKVEGFVSLFQKTSRDQLVKHRVPSSDLFRFSHHIPSLKLTGNERPGVPAGSYELDTASLPDDLDQFYFSNNVKVTPENIPAQMSESFPQSPETKVGSKGNLDQSTGVKNKSNITTSSEGNNSSCLDDDVNISSTNFTNSEHSSPSDENKSKIIIHNFNLDKQKWIFEEGQIWALDKSKNANLRSFGQIKKIESSPLRLHVDLLEPCSDAIRPNICGIYKASTCGRQIFQRDTFLYLVRAEVNGRNRFNIYPRKKEIWVLCKKQDVFADVNAGDCDIVEVVENNGDIIKVLSLTHVGGYKSVFKSLERVMEIPIAESHRFFYQVPAVLLTDEQGGCLKGFWELDLSENSDESINKQRALKQKEEIDFMCEYVQSSFKDTTCQGFTINALDPYSLDKTLPMKSDGSPKRGKKQKGDPCKGKILSFVSGPEPVLQPSSSVQVTTQPLTMVPMSSYENANQTFMSLLGGSSHPTSRQDAIPNYSNFSSYMQPQTSLDFNNLPHTIRPFPRRLIAQGIWGNNR</sequence>
<dbReference type="SUPFAM" id="SSF46565">
    <property type="entry name" value="Chaperone J-domain"/>
    <property type="match status" value="1"/>
</dbReference>
<gene>
    <name evidence="3" type="ORF">E3N88_29518</name>
</gene>
<reference evidence="3 4" key="1">
    <citation type="submission" date="2019-05" db="EMBL/GenBank/DDBJ databases">
        <title>Mikania micrantha, genome provides insights into the molecular mechanism of rapid growth.</title>
        <authorList>
            <person name="Liu B."/>
        </authorList>
    </citation>
    <scope>NUCLEOTIDE SEQUENCE [LARGE SCALE GENOMIC DNA]</scope>
    <source>
        <strain evidence="3">NLD-2019</strain>
        <tissue evidence="3">Leaf</tissue>
    </source>
</reference>
<evidence type="ECO:0000259" key="2">
    <source>
        <dbReference type="PROSITE" id="PS50076"/>
    </source>
</evidence>
<dbReference type="PRINTS" id="PR00625">
    <property type="entry name" value="JDOMAIN"/>
</dbReference>
<protein>
    <recommendedName>
        <fullName evidence="2">J domain-containing protein</fullName>
    </recommendedName>
</protein>
<dbReference type="Gene3D" id="1.10.287.110">
    <property type="entry name" value="DnaJ domain"/>
    <property type="match status" value="1"/>
</dbReference>
<dbReference type="PANTHER" id="PTHR45089">
    <property type="entry name" value="DNAJ HEAT SHOCK AMINO-TERMINAL DOMAIN PROTEIN-RELATED"/>
    <property type="match status" value="1"/>
</dbReference>
<dbReference type="Pfam" id="PF00226">
    <property type="entry name" value="DnaJ"/>
    <property type="match status" value="1"/>
</dbReference>
<dbReference type="Pfam" id="PF23551">
    <property type="entry name" value="Zn_ribbon_20"/>
    <property type="match status" value="1"/>
</dbReference>
<accession>A0A5N6MJ25</accession>